<proteinExistence type="inferred from homology"/>
<reference evidence="4 5" key="1">
    <citation type="submission" date="2021-06" db="EMBL/GenBank/DDBJ databases">
        <authorList>
            <person name="Jeong J.W."/>
        </authorList>
    </citation>
    <scope>NUCLEOTIDE SEQUENCE [LARGE SCALE GENOMIC DNA]</scope>
    <source>
        <strain evidence="4 5">MMS21-TAE1-1</strain>
    </source>
</reference>
<gene>
    <name evidence="4" type="ORF">KSW38_05050</name>
</gene>
<name>A0ABS6I4L3_9MICC</name>
<dbReference type="Pfam" id="PF02129">
    <property type="entry name" value="Peptidase_S15"/>
    <property type="match status" value="1"/>
</dbReference>
<evidence type="ECO:0000313" key="4">
    <source>
        <dbReference type="EMBL" id="MBU8865656.1"/>
    </source>
</evidence>
<dbReference type="Proteomes" id="UP000824166">
    <property type="component" value="Unassembled WGS sequence"/>
</dbReference>
<dbReference type="RefSeq" id="WP_216923414.1">
    <property type="nucleotide sequence ID" value="NZ_JAHOPC010000002.1"/>
</dbReference>
<keyword evidence="2 4" id="KW-0378">Hydrolase</keyword>
<comment type="similarity">
    <text evidence="1">Belongs to the AB hydrolase superfamily.</text>
</comment>
<sequence length="323" mass="35387">MSNGQDQTLRSKTEDKYTIERVGFRADGNVELRGNLYIPTTGDGPYPALTLGMGYGGVKEQGALPYAEAFASAGFVVLFHDHRGFGESGGIPRQDINPWRQIEDWRRAITFLESRPEADPERIGLWGSSYAGGHAFVLGATEPRLKAIVSQVPTISGYQQGLRRVTPEKRAALEASFAADDQAQLAGEEPHRIALVSDGSVPASYTDPEAVSFYLQPIPDGLWENNVTVRSTRAARAYEPGIYIERVSPTPLLMIVGDNDRVTPTDLALQAYQRALEPKELLLFPGGHFDAYLGEFAATSGAALQWFTRHLMHDKSSKENCSA</sequence>
<evidence type="ECO:0000313" key="5">
    <source>
        <dbReference type="Proteomes" id="UP000824166"/>
    </source>
</evidence>
<accession>A0ABS6I4L3</accession>
<comment type="caution">
    <text evidence="4">The sequence shown here is derived from an EMBL/GenBank/DDBJ whole genome shotgun (WGS) entry which is preliminary data.</text>
</comment>
<dbReference type="PANTHER" id="PTHR22946">
    <property type="entry name" value="DIENELACTONE HYDROLASE DOMAIN-CONTAINING PROTEIN-RELATED"/>
    <property type="match status" value="1"/>
</dbReference>
<organism evidence="4 5">
    <name type="scientific">Paenarthrobacter aromaticivorans</name>
    <dbReference type="NCBI Taxonomy" id="2849150"/>
    <lineage>
        <taxon>Bacteria</taxon>
        <taxon>Bacillati</taxon>
        <taxon>Actinomycetota</taxon>
        <taxon>Actinomycetes</taxon>
        <taxon>Micrococcales</taxon>
        <taxon>Micrococcaceae</taxon>
        <taxon>Paenarthrobacter</taxon>
    </lineage>
</organism>
<evidence type="ECO:0000256" key="1">
    <source>
        <dbReference type="ARBA" id="ARBA00008645"/>
    </source>
</evidence>
<dbReference type="InterPro" id="IPR050261">
    <property type="entry name" value="FrsA_esterase"/>
</dbReference>
<evidence type="ECO:0000256" key="2">
    <source>
        <dbReference type="ARBA" id="ARBA00022801"/>
    </source>
</evidence>
<keyword evidence="5" id="KW-1185">Reference proteome</keyword>
<dbReference type="GO" id="GO:0016787">
    <property type="term" value="F:hydrolase activity"/>
    <property type="evidence" value="ECO:0007669"/>
    <property type="project" value="UniProtKB-KW"/>
</dbReference>
<feature type="domain" description="Xaa-Pro dipeptidyl-peptidase-like" evidence="3">
    <location>
        <begin position="27"/>
        <end position="289"/>
    </location>
</feature>
<dbReference type="PANTHER" id="PTHR22946:SF9">
    <property type="entry name" value="POLYKETIDE TRANSFERASE AF380"/>
    <property type="match status" value="1"/>
</dbReference>
<dbReference type="EMBL" id="JAHOPC010000002">
    <property type="protein sequence ID" value="MBU8865656.1"/>
    <property type="molecule type" value="Genomic_DNA"/>
</dbReference>
<evidence type="ECO:0000259" key="3">
    <source>
        <dbReference type="Pfam" id="PF02129"/>
    </source>
</evidence>
<protein>
    <submittedName>
        <fullName evidence="4">Alpha/beta hydrolase</fullName>
    </submittedName>
</protein>
<dbReference type="InterPro" id="IPR000383">
    <property type="entry name" value="Xaa-Pro-like_dom"/>
</dbReference>